<feature type="transmembrane region" description="Helical" evidence="1">
    <location>
        <begin position="44"/>
        <end position="67"/>
    </location>
</feature>
<feature type="transmembrane region" description="Helical" evidence="1">
    <location>
        <begin position="20"/>
        <end position="38"/>
    </location>
</feature>
<protein>
    <recommendedName>
        <fullName evidence="3">DUF3098 domain-containing protein</fullName>
    </recommendedName>
</protein>
<sequence length="71" mass="8333">MSQNKEKINFQWPYKRKNYVLFAIGVFVIIVGYLIMYLGKVDSFQSLTLSPILLLIGYLIIIPYALLYRNN</sequence>
<evidence type="ECO:0008006" key="3">
    <source>
        <dbReference type="Google" id="ProtNLM"/>
    </source>
</evidence>
<gene>
    <name evidence="2" type="ORF">METZ01_LOCUS8557</name>
</gene>
<evidence type="ECO:0000256" key="1">
    <source>
        <dbReference type="SAM" id="Phobius"/>
    </source>
</evidence>
<dbReference type="AlphaFoldDB" id="A0A381NQB0"/>
<keyword evidence="1" id="KW-1133">Transmembrane helix</keyword>
<reference evidence="2" key="1">
    <citation type="submission" date="2018-05" db="EMBL/GenBank/DDBJ databases">
        <authorList>
            <person name="Lanie J.A."/>
            <person name="Ng W.-L."/>
            <person name="Kazmierczak K.M."/>
            <person name="Andrzejewski T.M."/>
            <person name="Davidsen T.M."/>
            <person name="Wayne K.J."/>
            <person name="Tettelin H."/>
            <person name="Glass J.I."/>
            <person name="Rusch D."/>
            <person name="Podicherti R."/>
            <person name="Tsui H.-C.T."/>
            <person name="Winkler M.E."/>
        </authorList>
    </citation>
    <scope>NUCLEOTIDE SEQUENCE</scope>
</reference>
<keyword evidence="1" id="KW-0472">Membrane</keyword>
<keyword evidence="1" id="KW-0812">Transmembrane</keyword>
<dbReference type="InterPro" id="IPR021448">
    <property type="entry name" value="DUF3098"/>
</dbReference>
<dbReference type="Pfam" id="PF11297">
    <property type="entry name" value="DUF3098"/>
    <property type="match status" value="1"/>
</dbReference>
<accession>A0A381NQB0</accession>
<evidence type="ECO:0000313" key="2">
    <source>
        <dbReference type="EMBL" id="SUZ55703.1"/>
    </source>
</evidence>
<dbReference type="EMBL" id="UINC01000455">
    <property type="protein sequence ID" value="SUZ55703.1"/>
    <property type="molecule type" value="Genomic_DNA"/>
</dbReference>
<organism evidence="2">
    <name type="scientific">marine metagenome</name>
    <dbReference type="NCBI Taxonomy" id="408172"/>
    <lineage>
        <taxon>unclassified sequences</taxon>
        <taxon>metagenomes</taxon>
        <taxon>ecological metagenomes</taxon>
    </lineage>
</organism>
<proteinExistence type="predicted"/>
<name>A0A381NQB0_9ZZZZ</name>